<keyword evidence="2" id="KW-0812">Transmembrane</keyword>
<organism evidence="3">
    <name type="scientific">viral metagenome</name>
    <dbReference type="NCBI Taxonomy" id="1070528"/>
    <lineage>
        <taxon>unclassified sequences</taxon>
        <taxon>metagenomes</taxon>
        <taxon>organismal metagenomes</taxon>
    </lineage>
</organism>
<dbReference type="EMBL" id="MN739622">
    <property type="protein sequence ID" value="QHT16382.1"/>
    <property type="molecule type" value="Genomic_DNA"/>
</dbReference>
<protein>
    <submittedName>
        <fullName evidence="3">Uncharacterized protein</fullName>
    </submittedName>
</protein>
<keyword evidence="2" id="KW-0472">Membrane</keyword>
<feature type="region of interest" description="Disordered" evidence="1">
    <location>
        <begin position="121"/>
        <end position="176"/>
    </location>
</feature>
<feature type="transmembrane region" description="Helical" evidence="2">
    <location>
        <begin position="20"/>
        <end position="45"/>
    </location>
</feature>
<name>A0A6C0DJ52_9ZZZZ</name>
<dbReference type="AlphaFoldDB" id="A0A6C0DJ52"/>
<reference evidence="3" key="1">
    <citation type="journal article" date="2020" name="Nature">
        <title>Giant virus diversity and host interactions through global metagenomics.</title>
        <authorList>
            <person name="Schulz F."/>
            <person name="Roux S."/>
            <person name="Paez-Espino D."/>
            <person name="Jungbluth S."/>
            <person name="Walsh D.A."/>
            <person name="Denef V.J."/>
            <person name="McMahon K.D."/>
            <person name="Konstantinidis K.T."/>
            <person name="Eloe-Fadrosh E.A."/>
            <person name="Kyrpides N.C."/>
            <person name="Woyke T."/>
        </authorList>
    </citation>
    <scope>NUCLEOTIDE SEQUENCE</scope>
    <source>
        <strain evidence="3">GVMAG-M-3300023174-182</strain>
    </source>
</reference>
<evidence type="ECO:0000313" key="3">
    <source>
        <dbReference type="EMBL" id="QHT16382.1"/>
    </source>
</evidence>
<evidence type="ECO:0000256" key="2">
    <source>
        <dbReference type="SAM" id="Phobius"/>
    </source>
</evidence>
<evidence type="ECO:0000256" key="1">
    <source>
        <dbReference type="SAM" id="MobiDB-lite"/>
    </source>
</evidence>
<proteinExistence type="predicted"/>
<keyword evidence="2" id="KW-1133">Transmembrane helix</keyword>
<sequence length="273" mass="30187">MKTNFKIQKLLHSKRVLNVIAVVAFLNILAFIMLNNIHAIIYFIIIGSITYFFSKNMILVLGIPLILVNLLMVIYSTSSNTLFYKEGMENKDEMDSTADVDPLNKNKDSKNTMTKDLKNVAIANKKNKPSPTTNQGLVMTPLDHDSDLRNTMSIDNDKDNDATENESFEVGRSKKNSNGYKIDYASTVEDAYDELNKILGSDGIKRLTSDTQNLMKQQLQLAESMKNMQPLIAGMAPMMSQAKDLLGSLGDSGNMGDLANIAKKFSAGLGGKN</sequence>
<feature type="transmembrane region" description="Helical" evidence="2">
    <location>
        <begin position="57"/>
        <end position="75"/>
    </location>
</feature>
<accession>A0A6C0DJ52</accession>